<dbReference type="GO" id="GO:0016787">
    <property type="term" value="F:hydrolase activity"/>
    <property type="evidence" value="ECO:0007669"/>
    <property type="project" value="UniProtKB-KW"/>
</dbReference>
<evidence type="ECO:0000256" key="1">
    <source>
        <dbReference type="ARBA" id="ARBA00001947"/>
    </source>
</evidence>
<keyword evidence="4" id="KW-0862">Zinc</keyword>
<gene>
    <name evidence="6" type="ORF">LY90DRAFT_513197</name>
</gene>
<evidence type="ECO:0000256" key="4">
    <source>
        <dbReference type="ARBA" id="ARBA00022833"/>
    </source>
</evidence>
<organism evidence="6 7">
    <name type="scientific">Neocallimastix californiae</name>
    <dbReference type="NCBI Taxonomy" id="1754190"/>
    <lineage>
        <taxon>Eukaryota</taxon>
        <taxon>Fungi</taxon>
        <taxon>Fungi incertae sedis</taxon>
        <taxon>Chytridiomycota</taxon>
        <taxon>Chytridiomycota incertae sedis</taxon>
        <taxon>Neocallimastigomycetes</taxon>
        <taxon>Neocallimastigales</taxon>
        <taxon>Neocallimastigaceae</taxon>
        <taxon>Neocallimastix</taxon>
    </lineage>
</organism>
<sequence length="203" mass="23217">MQNLLYIIGDAKTRDCVLVDACWDIDGGIPPAPYDKYYVRVDGLVKFSKKLPDIPIYIHEEDFDGLFNANPEIEKSRLTLVKDGEVFDMPSNEGKDTTNVKFKIIHTPGHSPGSMCILVNDKRLFTGDTLFNGIFGRCDFPDSDKRKMFESLNKLKNLDENILILPGHNYSGEWTTIKEQKNNGPLYEYDYETWAMKYTGSIE</sequence>
<dbReference type="SMART" id="SM00849">
    <property type="entry name" value="Lactamase_B"/>
    <property type="match status" value="1"/>
</dbReference>
<dbReference type="PANTHER" id="PTHR46233:SF3">
    <property type="entry name" value="HYDROXYACYLGLUTATHIONE HYDROLASE GLOC"/>
    <property type="match status" value="1"/>
</dbReference>
<reference evidence="6 7" key="1">
    <citation type="submission" date="2016-08" db="EMBL/GenBank/DDBJ databases">
        <title>A Parts List for Fungal Cellulosomes Revealed by Comparative Genomics.</title>
        <authorList>
            <consortium name="DOE Joint Genome Institute"/>
            <person name="Haitjema C.H."/>
            <person name="Gilmore S.P."/>
            <person name="Henske J.K."/>
            <person name="Solomon K.V."/>
            <person name="De Groot R."/>
            <person name="Kuo A."/>
            <person name="Mondo S.J."/>
            <person name="Salamov A.A."/>
            <person name="Labutti K."/>
            <person name="Zhao Z."/>
            <person name="Chiniquy J."/>
            <person name="Barry K."/>
            <person name="Brewer H.M."/>
            <person name="Purvine S.O."/>
            <person name="Wright A.T."/>
            <person name="Boxma B."/>
            <person name="Van Alen T."/>
            <person name="Hackstein J.H."/>
            <person name="Baker S.E."/>
            <person name="Grigoriev I.V."/>
            <person name="O'Malley M.A."/>
        </authorList>
    </citation>
    <scope>NUCLEOTIDE SEQUENCE [LARGE SCALE GENOMIC DNA]</scope>
    <source>
        <strain evidence="6 7">G1</strain>
    </source>
</reference>
<dbReference type="STRING" id="1754190.A0A1Y2AZQ9"/>
<dbReference type="SUPFAM" id="SSF56281">
    <property type="entry name" value="Metallo-hydrolase/oxidoreductase"/>
    <property type="match status" value="1"/>
</dbReference>
<dbReference type="GO" id="GO:0046872">
    <property type="term" value="F:metal ion binding"/>
    <property type="evidence" value="ECO:0007669"/>
    <property type="project" value="UniProtKB-KW"/>
</dbReference>
<dbReference type="InterPro" id="IPR001279">
    <property type="entry name" value="Metallo-B-lactamas"/>
</dbReference>
<dbReference type="InterPro" id="IPR036866">
    <property type="entry name" value="RibonucZ/Hydroxyglut_hydro"/>
</dbReference>
<dbReference type="PANTHER" id="PTHR46233">
    <property type="entry name" value="HYDROXYACYLGLUTATHIONE HYDROLASE GLOC"/>
    <property type="match status" value="1"/>
</dbReference>
<dbReference type="Proteomes" id="UP000193920">
    <property type="component" value="Unassembled WGS sequence"/>
</dbReference>
<dbReference type="Gene3D" id="3.60.15.10">
    <property type="entry name" value="Ribonuclease Z/Hydroxyacylglutathione hydrolase-like"/>
    <property type="match status" value="1"/>
</dbReference>
<accession>A0A1Y2AZQ9</accession>
<evidence type="ECO:0000313" key="7">
    <source>
        <dbReference type="Proteomes" id="UP000193920"/>
    </source>
</evidence>
<comment type="caution">
    <text evidence="6">The sequence shown here is derived from an EMBL/GenBank/DDBJ whole genome shotgun (WGS) entry which is preliminary data.</text>
</comment>
<evidence type="ECO:0000259" key="5">
    <source>
        <dbReference type="SMART" id="SM00849"/>
    </source>
</evidence>
<evidence type="ECO:0000313" key="6">
    <source>
        <dbReference type="EMBL" id="ORY28061.1"/>
    </source>
</evidence>
<proteinExistence type="predicted"/>
<keyword evidence="7" id="KW-1185">Reference proteome</keyword>
<dbReference type="OrthoDB" id="515692at2759"/>
<keyword evidence="3 6" id="KW-0378">Hydrolase</keyword>
<protein>
    <submittedName>
        <fullName evidence="6">Metallo-hydrolase/oxidoreductase</fullName>
    </submittedName>
</protein>
<feature type="domain" description="Metallo-beta-lactamase" evidence="5">
    <location>
        <begin position="2"/>
        <end position="168"/>
    </location>
</feature>
<name>A0A1Y2AZQ9_9FUNG</name>
<evidence type="ECO:0000256" key="2">
    <source>
        <dbReference type="ARBA" id="ARBA00022723"/>
    </source>
</evidence>
<evidence type="ECO:0000256" key="3">
    <source>
        <dbReference type="ARBA" id="ARBA00022801"/>
    </source>
</evidence>
<dbReference type="AlphaFoldDB" id="A0A1Y2AZQ9"/>
<dbReference type="InterPro" id="IPR051453">
    <property type="entry name" value="MBL_Glyoxalase_II"/>
</dbReference>
<dbReference type="EMBL" id="MCOG01000188">
    <property type="protein sequence ID" value="ORY28061.1"/>
    <property type="molecule type" value="Genomic_DNA"/>
</dbReference>
<dbReference type="Pfam" id="PF00753">
    <property type="entry name" value="Lactamase_B"/>
    <property type="match status" value="1"/>
</dbReference>
<keyword evidence="2" id="KW-0479">Metal-binding</keyword>
<comment type="cofactor">
    <cofactor evidence="1">
        <name>Zn(2+)</name>
        <dbReference type="ChEBI" id="CHEBI:29105"/>
    </cofactor>
</comment>